<evidence type="ECO:0000313" key="2">
    <source>
        <dbReference type="Proteomes" id="UP000623467"/>
    </source>
</evidence>
<dbReference type="AlphaFoldDB" id="A0A8H6Y2G2"/>
<evidence type="ECO:0000313" key="1">
    <source>
        <dbReference type="EMBL" id="KAF7350602.1"/>
    </source>
</evidence>
<comment type="caution">
    <text evidence="1">The sequence shown here is derived from an EMBL/GenBank/DDBJ whole genome shotgun (WGS) entry which is preliminary data.</text>
</comment>
<gene>
    <name evidence="1" type="ORF">MSAN_01620300</name>
</gene>
<dbReference type="EMBL" id="JACAZH010000014">
    <property type="protein sequence ID" value="KAF7350602.1"/>
    <property type="molecule type" value="Genomic_DNA"/>
</dbReference>
<sequence>MVRAHGSGPFKSLGLWAVGSLHSTATLSIQSAPAACMCLGACTVPIFSCPTTTTRLVSENIALTIFFGVIPNVHQFTSFSGLSRQF</sequence>
<dbReference type="OrthoDB" id="3251307at2759"/>
<reference evidence="1" key="1">
    <citation type="submission" date="2020-05" db="EMBL/GenBank/DDBJ databases">
        <title>Mycena genomes resolve the evolution of fungal bioluminescence.</title>
        <authorList>
            <person name="Tsai I.J."/>
        </authorList>
    </citation>
    <scope>NUCLEOTIDE SEQUENCE</scope>
    <source>
        <strain evidence="1">160909Yilan</strain>
    </source>
</reference>
<proteinExistence type="predicted"/>
<keyword evidence="2" id="KW-1185">Reference proteome</keyword>
<dbReference type="Proteomes" id="UP000623467">
    <property type="component" value="Unassembled WGS sequence"/>
</dbReference>
<organism evidence="1 2">
    <name type="scientific">Mycena sanguinolenta</name>
    <dbReference type="NCBI Taxonomy" id="230812"/>
    <lineage>
        <taxon>Eukaryota</taxon>
        <taxon>Fungi</taxon>
        <taxon>Dikarya</taxon>
        <taxon>Basidiomycota</taxon>
        <taxon>Agaricomycotina</taxon>
        <taxon>Agaricomycetes</taxon>
        <taxon>Agaricomycetidae</taxon>
        <taxon>Agaricales</taxon>
        <taxon>Marasmiineae</taxon>
        <taxon>Mycenaceae</taxon>
        <taxon>Mycena</taxon>
    </lineage>
</organism>
<name>A0A8H6Y2G2_9AGAR</name>
<protein>
    <submittedName>
        <fullName evidence="1">Uncharacterized protein</fullName>
    </submittedName>
</protein>
<accession>A0A8H6Y2G2</accession>